<keyword evidence="1" id="KW-1133">Transmembrane helix</keyword>
<protein>
    <submittedName>
        <fullName evidence="2">Uncharacterized protein</fullName>
    </submittedName>
</protein>
<keyword evidence="3" id="KW-1185">Reference proteome</keyword>
<sequence length="671" mass="73945">MIHGIGNQKTGSLLKGWGPPIADEITRQALTEGWGVEQESLPDQIRLRVTHGNKSQTIALHEIIWSQSFERPGLREMMAWSISRLPLALLLLTPNGNDLKALLRMQDSNFKPSWREMLKIAVPLFTRLMLVIGIPCVTLLLTNAALTDIPLASRVAPTVTLLAVFLAILTHSRWNLAGHIKIASQISSARRKAMDQKLETELQRILSTAKTTTIIAHSQGGFLAHQAVNNNRRLKVARFIGVGSGLRPISIISALDDRRHLIAAWLYLIFPFLLMSTFIFANHSPAWLQMLTFMIRVIRHTLQASLWPPSTPELLLGPLQPTASEIPDLSITSYLPPPITWVLLALSIATALGFALILKRNRLPNIMPLNQVQEWLEITSPNDLVGRIPLPKLPSTCQQIEVAAQGNPLLDHITYFKPTSMTPRIIASKLLSDVSTKPFKDRAADSLSIATYLQQRTRRRWRLATLLIWSPLAPLVLLFTLTPSLSLLFFIASAFTLTSIPVRVLQYACNSFLVRHDANRILNGFTELTSPPHQVDKVSGGGNRTVGALLFIGYLLLSESGLWAFAYVRELTPFSAPTPTLMLLLTTGLVEIVCAAAIISGYAVKLTLVNTIMACTLALGAFLPTSWHPLSEPPGARTLASSSSLIILAVGIVDAVVRRRRIARPETTASN</sequence>
<feature type="transmembrane region" description="Helical" evidence="1">
    <location>
        <begin position="124"/>
        <end position="145"/>
    </location>
</feature>
<evidence type="ECO:0000313" key="2">
    <source>
        <dbReference type="EMBL" id="QQM67278.1"/>
    </source>
</evidence>
<dbReference type="RefSeq" id="WP_200275715.1">
    <property type="nucleotide sequence ID" value="NZ_CP066802.1"/>
</dbReference>
<dbReference type="KEGG" id="awe:JG540_09835"/>
<gene>
    <name evidence="2" type="ORF">JG540_09835</name>
</gene>
<feature type="transmembrane region" description="Helical" evidence="1">
    <location>
        <begin position="339"/>
        <end position="358"/>
    </location>
</feature>
<feature type="transmembrane region" description="Helical" evidence="1">
    <location>
        <begin position="546"/>
        <end position="568"/>
    </location>
</feature>
<dbReference type="SUPFAM" id="SSF53474">
    <property type="entry name" value="alpha/beta-Hydrolases"/>
    <property type="match status" value="1"/>
</dbReference>
<feature type="transmembrane region" description="Helical" evidence="1">
    <location>
        <begin position="463"/>
        <end position="481"/>
    </location>
</feature>
<keyword evidence="1" id="KW-0812">Transmembrane</keyword>
<dbReference type="InterPro" id="IPR029058">
    <property type="entry name" value="AB_hydrolase_fold"/>
</dbReference>
<feature type="transmembrane region" description="Helical" evidence="1">
    <location>
        <begin position="261"/>
        <end position="281"/>
    </location>
</feature>
<organism evidence="2 3">
    <name type="scientific">Actinomyces weissii</name>
    <dbReference type="NCBI Taxonomy" id="675090"/>
    <lineage>
        <taxon>Bacteria</taxon>
        <taxon>Bacillati</taxon>
        <taxon>Actinomycetota</taxon>
        <taxon>Actinomycetes</taxon>
        <taxon>Actinomycetales</taxon>
        <taxon>Actinomycetaceae</taxon>
        <taxon>Actinomyces</taxon>
    </lineage>
</organism>
<accession>A0A7T7M9A4</accession>
<feature type="transmembrane region" description="Helical" evidence="1">
    <location>
        <begin position="487"/>
        <end position="505"/>
    </location>
</feature>
<keyword evidence="1" id="KW-0472">Membrane</keyword>
<name>A0A7T7M9A4_9ACTO</name>
<feature type="transmembrane region" description="Helical" evidence="1">
    <location>
        <begin position="151"/>
        <end position="169"/>
    </location>
</feature>
<feature type="transmembrane region" description="Helical" evidence="1">
    <location>
        <begin position="606"/>
        <end position="627"/>
    </location>
</feature>
<feature type="transmembrane region" description="Helical" evidence="1">
    <location>
        <begin position="639"/>
        <end position="657"/>
    </location>
</feature>
<reference evidence="2 3" key="1">
    <citation type="submission" date="2020-12" db="EMBL/GenBank/DDBJ databases">
        <authorList>
            <person name="Zhou J."/>
        </authorList>
    </citation>
    <scope>NUCLEOTIDE SEQUENCE [LARGE SCALE GENOMIC DNA]</scope>
    <source>
        <strain evidence="2 3">CCUG 61299</strain>
    </source>
</reference>
<dbReference type="Proteomes" id="UP000595895">
    <property type="component" value="Chromosome"/>
</dbReference>
<evidence type="ECO:0000313" key="3">
    <source>
        <dbReference type="Proteomes" id="UP000595895"/>
    </source>
</evidence>
<proteinExistence type="predicted"/>
<dbReference type="AlphaFoldDB" id="A0A7T7M9A4"/>
<evidence type="ECO:0000256" key="1">
    <source>
        <dbReference type="SAM" id="Phobius"/>
    </source>
</evidence>
<dbReference type="EMBL" id="CP066802">
    <property type="protein sequence ID" value="QQM67278.1"/>
    <property type="molecule type" value="Genomic_DNA"/>
</dbReference>
<feature type="transmembrane region" description="Helical" evidence="1">
    <location>
        <begin position="580"/>
        <end position="599"/>
    </location>
</feature>